<keyword evidence="1 4" id="KW-0479">Metal-binding</keyword>
<dbReference type="Proteomes" id="UP000186817">
    <property type="component" value="Unassembled WGS sequence"/>
</dbReference>
<evidence type="ECO:0000259" key="6">
    <source>
        <dbReference type="PROSITE" id="PS50103"/>
    </source>
</evidence>
<dbReference type="SMART" id="SM00356">
    <property type="entry name" value="ZnF_C3H1"/>
    <property type="match status" value="1"/>
</dbReference>
<dbReference type="GO" id="GO:0004190">
    <property type="term" value="F:aspartic-type endopeptidase activity"/>
    <property type="evidence" value="ECO:0007669"/>
    <property type="project" value="InterPro"/>
</dbReference>
<feature type="region of interest" description="Disordered" evidence="5">
    <location>
        <begin position="60"/>
        <end position="88"/>
    </location>
</feature>
<feature type="domain" description="C3H1-type" evidence="6">
    <location>
        <begin position="522"/>
        <end position="550"/>
    </location>
</feature>
<accession>A0A1Q9ETY9</accession>
<feature type="compositionally biased region" description="Basic and acidic residues" evidence="5">
    <location>
        <begin position="595"/>
        <end position="611"/>
    </location>
</feature>
<comment type="caution">
    <text evidence="7">The sequence shown here is derived from an EMBL/GenBank/DDBJ whole genome shotgun (WGS) entry which is preliminary data.</text>
</comment>
<protein>
    <recommendedName>
        <fullName evidence="6">C3H1-type domain-containing protein</fullName>
    </recommendedName>
</protein>
<keyword evidence="3 4" id="KW-0862">Zinc</keyword>
<proteinExistence type="predicted"/>
<feature type="compositionally biased region" description="Low complexity" evidence="5">
    <location>
        <begin position="1"/>
        <end position="12"/>
    </location>
</feature>
<feature type="compositionally biased region" description="Polar residues" evidence="5">
    <location>
        <begin position="13"/>
        <end position="23"/>
    </location>
</feature>
<keyword evidence="2 4" id="KW-0863">Zinc-finger</keyword>
<evidence type="ECO:0000256" key="2">
    <source>
        <dbReference type="ARBA" id="ARBA00022771"/>
    </source>
</evidence>
<evidence type="ECO:0000313" key="8">
    <source>
        <dbReference type="Proteomes" id="UP000186817"/>
    </source>
</evidence>
<keyword evidence="8" id="KW-1185">Reference proteome</keyword>
<dbReference type="GO" id="GO:0006508">
    <property type="term" value="P:proteolysis"/>
    <property type="evidence" value="ECO:0007669"/>
    <property type="project" value="InterPro"/>
</dbReference>
<dbReference type="GO" id="GO:0008270">
    <property type="term" value="F:zinc ion binding"/>
    <property type="evidence" value="ECO:0007669"/>
    <property type="project" value="UniProtKB-KW"/>
</dbReference>
<evidence type="ECO:0000256" key="3">
    <source>
        <dbReference type="ARBA" id="ARBA00022833"/>
    </source>
</evidence>
<dbReference type="AlphaFoldDB" id="A0A1Q9ETY9"/>
<evidence type="ECO:0000313" key="7">
    <source>
        <dbReference type="EMBL" id="OLQ10891.1"/>
    </source>
</evidence>
<feature type="region of interest" description="Disordered" evidence="5">
    <location>
        <begin position="584"/>
        <end position="611"/>
    </location>
</feature>
<dbReference type="InterPro" id="IPR000571">
    <property type="entry name" value="Znf_CCCH"/>
</dbReference>
<dbReference type="PROSITE" id="PS50103">
    <property type="entry name" value="ZF_C3H1"/>
    <property type="match status" value="1"/>
</dbReference>
<dbReference type="PROSITE" id="PS00141">
    <property type="entry name" value="ASP_PROTEASE"/>
    <property type="match status" value="1"/>
</dbReference>
<feature type="region of interest" description="Disordered" evidence="5">
    <location>
        <begin position="629"/>
        <end position="656"/>
    </location>
</feature>
<sequence>MNDNPNLNDLPPSQTVAESTSLGSASDVQQVMGAQIATATTPQMVNGTYGAVGVSGPLSMDGEVQAPGQPLGAQVAGSEVSSGRSSGESGIGTLKAAAGRVMANVVAKVQGAIQVLQGPKGLDSIQLVLGIMENNPVQRKLLFFIPKEDVWLSRKGQLQKVAFRLFLILPVAAVSEMNSEGIGTHEGRGNSRASSDSFLPDWSSRVTDRLPANCLVNADFKGTTDARAAGGVTGDVGADPLGAVLTGMVELQNVVADLATARPSMSDLSDSSGECWQQVLRQAQEWYSSEYVPAGPVARVRLKPPASEVDKEPRWNRVRHRMEHLIPQSCPEGVRSELSSARVSGVLSIMCRLYTIYKPGGVTERAEALRQVQQPRPADSPIDAVMKLRTWRRWMTRLSDLGGTQPDAAVSIQALEGITSGVLKGLPSLSFRVNLVRASLHLDTQPSAIKVDEFFEHLLAELEGVSRVAEATSATNASTGRAEGTKGVRQVEAKTASSAMIDGSVLPNKEKGPKVPSPQGGDSPKKPCKWFTEGKGCRRGKDCRFLHDWSQIPKAEKGDRCMLCGGKGHRKDVCTVVSSGAVAKREDGASSAKANRADASPKTKGGDPGLRKVISDAASVLKEAMSASATAGEAVPTQSGTGASPQAGEGSEAPPMAVAAKIQAQLQDLEARVLDGGPRVRAVREDQFVEAWEPTALLDSGATHVVLDDAAAGKPRSCAVHRVACR</sequence>
<dbReference type="EMBL" id="LSRX01000070">
    <property type="protein sequence ID" value="OLQ10891.1"/>
    <property type="molecule type" value="Genomic_DNA"/>
</dbReference>
<feature type="region of interest" description="Disordered" evidence="5">
    <location>
        <begin position="497"/>
        <end position="527"/>
    </location>
</feature>
<reference evidence="7 8" key="1">
    <citation type="submission" date="2016-02" db="EMBL/GenBank/DDBJ databases">
        <title>Genome analysis of coral dinoflagellate symbionts highlights evolutionary adaptations to a symbiotic lifestyle.</title>
        <authorList>
            <person name="Aranda M."/>
            <person name="Li Y."/>
            <person name="Liew Y.J."/>
            <person name="Baumgarten S."/>
            <person name="Simakov O."/>
            <person name="Wilson M."/>
            <person name="Piel J."/>
            <person name="Ashoor H."/>
            <person name="Bougouffa S."/>
            <person name="Bajic V.B."/>
            <person name="Ryu T."/>
            <person name="Ravasi T."/>
            <person name="Bayer T."/>
            <person name="Micklem G."/>
            <person name="Kim H."/>
            <person name="Bhak J."/>
            <person name="Lajeunesse T.C."/>
            <person name="Voolstra C.R."/>
        </authorList>
    </citation>
    <scope>NUCLEOTIDE SEQUENCE [LARGE SCALE GENOMIC DNA]</scope>
    <source>
        <strain evidence="7 8">CCMP2467</strain>
    </source>
</reference>
<name>A0A1Q9ETY9_SYMMI</name>
<evidence type="ECO:0000256" key="1">
    <source>
        <dbReference type="ARBA" id="ARBA00022723"/>
    </source>
</evidence>
<dbReference type="SUPFAM" id="SSF90229">
    <property type="entry name" value="CCCH zinc finger"/>
    <property type="match status" value="1"/>
</dbReference>
<dbReference type="OrthoDB" id="411372at2759"/>
<feature type="region of interest" description="Disordered" evidence="5">
    <location>
        <begin position="471"/>
        <end position="490"/>
    </location>
</feature>
<feature type="zinc finger region" description="C3H1-type" evidence="4">
    <location>
        <begin position="522"/>
        <end position="550"/>
    </location>
</feature>
<dbReference type="InterPro" id="IPR036855">
    <property type="entry name" value="Znf_CCCH_sf"/>
</dbReference>
<evidence type="ECO:0000256" key="5">
    <source>
        <dbReference type="SAM" id="MobiDB-lite"/>
    </source>
</evidence>
<feature type="region of interest" description="Disordered" evidence="5">
    <location>
        <begin position="1"/>
        <end position="23"/>
    </location>
</feature>
<feature type="compositionally biased region" description="Low complexity" evidence="5">
    <location>
        <begin position="77"/>
        <end position="88"/>
    </location>
</feature>
<dbReference type="InterPro" id="IPR001969">
    <property type="entry name" value="Aspartic_peptidase_AS"/>
</dbReference>
<gene>
    <name evidence="7" type="ORF">AK812_SmicGene5368</name>
</gene>
<evidence type="ECO:0000256" key="4">
    <source>
        <dbReference type="PROSITE-ProRule" id="PRU00723"/>
    </source>
</evidence>
<organism evidence="7 8">
    <name type="scientific">Symbiodinium microadriaticum</name>
    <name type="common">Dinoflagellate</name>
    <name type="synonym">Zooxanthella microadriatica</name>
    <dbReference type="NCBI Taxonomy" id="2951"/>
    <lineage>
        <taxon>Eukaryota</taxon>
        <taxon>Sar</taxon>
        <taxon>Alveolata</taxon>
        <taxon>Dinophyceae</taxon>
        <taxon>Suessiales</taxon>
        <taxon>Symbiodiniaceae</taxon>
        <taxon>Symbiodinium</taxon>
    </lineage>
</organism>